<protein>
    <submittedName>
        <fullName evidence="7">Penicillin-binding protein 2</fullName>
    </submittedName>
</protein>
<comment type="similarity">
    <text evidence="2">Belongs to the transpeptidase family.</text>
</comment>
<dbReference type="Gene3D" id="3.40.710.10">
    <property type="entry name" value="DD-peptidase/beta-lactamase superfamily"/>
    <property type="match status" value="1"/>
</dbReference>
<dbReference type="Gene3D" id="3.30.450.330">
    <property type="match status" value="1"/>
</dbReference>
<dbReference type="Pfam" id="PF03717">
    <property type="entry name" value="PBP_dimer"/>
    <property type="match status" value="1"/>
</dbReference>
<dbReference type="InterPro" id="IPR005311">
    <property type="entry name" value="PBP_dimer"/>
</dbReference>
<dbReference type="Proteomes" id="UP000244962">
    <property type="component" value="Unassembled WGS sequence"/>
</dbReference>
<gene>
    <name evidence="7" type="ORF">DF223_00265</name>
</gene>
<dbReference type="EMBL" id="QEFB01000001">
    <property type="protein sequence ID" value="PWC07837.1"/>
    <property type="molecule type" value="Genomic_DNA"/>
</dbReference>
<evidence type="ECO:0000256" key="1">
    <source>
        <dbReference type="ARBA" id="ARBA00004370"/>
    </source>
</evidence>
<evidence type="ECO:0000259" key="5">
    <source>
        <dbReference type="Pfam" id="PF00905"/>
    </source>
</evidence>
<evidence type="ECO:0000256" key="3">
    <source>
        <dbReference type="ARBA" id="ARBA00023136"/>
    </source>
</evidence>
<evidence type="ECO:0000313" key="8">
    <source>
        <dbReference type="Proteomes" id="UP000244962"/>
    </source>
</evidence>
<dbReference type="InterPro" id="IPR001460">
    <property type="entry name" value="PCN-bd_Tpept"/>
</dbReference>
<keyword evidence="8" id="KW-1185">Reference proteome</keyword>
<sequence>MRRTNSVKHSLSTRRRVAAAIVCVIAIVGVFVVRLVDIQVVRANQLVGDSLAKTSSEGTIYAPRGSIVDTNGTTLAGSVTLFDVTISPKDVDEFKRTSEDGTTSTVTVEQAMSEIGAVTGQGADDLMAIVDSALAADPSSNFAYLIKGVEYDTYQDLLSLKSSGIWWIYPKQTSGRTYPNGAVAGGVVGYVGSDNAGLGGLELAKNSCLTGVNGQQAYQRSKDGVALPGTTTTTKEPEPGGELKLTLDADLNWYLQQLVASQVEAQQAAWGTITVTEAKTGKIRAIAEAPSLDPNDVTATAPDDRRSRVFQNRFEPGSVFKPLTAASLIDAGLATPASQVVADYRYKPSNGASIKDALPHERQQLTLAGVLQTSSNTGTSQLGEKLSPEKRYNYLDAFGIGHKSGIDFPGEQQGTLHPWQEWDNQTYYTTMFGQGVDVTGIELAGAYQALGNLGEKLPLQLVEGCSYPDGTVTDVPESAKPERVISEEAAMQTLGMMETVVTEGFWSEELEIPGYRVAAKSGTGEQIIGGILQDTFYSSMAGVVPADDPEYVVTVTLKDPLFKRSSAAAAPVFKEAVLQVIKKYGLPPSTTPGADYPGYY</sequence>
<organism evidence="7 8">
    <name type="scientific">Mycetocola zhujimingii</name>
    <dbReference type="NCBI Taxonomy" id="2079792"/>
    <lineage>
        <taxon>Bacteria</taxon>
        <taxon>Bacillati</taxon>
        <taxon>Actinomycetota</taxon>
        <taxon>Actinomycetes</taxon>
        <taxon>Micrococcales</taxon>
        <taxon>Microbacteriaceae</taxon>
        <taxon>Mycetocola</taxon>
    </lineage>
</organism>
<proteinExistence type="inferred from homology"/>
<name>A0A2U1TG12_9MICO</name>
<keyword evidence="3 4" id="KW-0472">Membrane</keyword>
<dbReference type="GO" id="GO:0005886">
    <property type="term" value="C:plasma membrane"/>
    <property type="evidence" value="ECO:0007669"/>
    <property type="project" value="TreeGrafter"/>
</dbReference>
<comment type="subcellular location">
    <subcellularLocation>
        <location evidence="1">Membrane</location>
    </subcellularLocation>
</comment>
<feature type="domain" description="Penicillin-binding protein dimerisation" evidence="6">
    <location>
        <begin position="60"/>
        <end position="226"/>
    </location>
</feature>
<dbReference type="InterPro" id="IPR050515">
    <property type="entry name" value="Beta-lactam/transpept"/>
</dbReference>
<dbReference type="PANTHER" id="PTHR30627:SF1">
    <property type="entry name" value="PEPTIDOGLYCAN D,D-TRANSPEPTIDASE FTSI"/>
    <property type="match status" value="1"/>
</dbReference>
<dbReference type="PANTHER" id="PTHR30627">
    <property type="entry name" value="PEPTIDOGLYCAN D,D-TRANSPEPTIDASE"/>
    <property type="match status" value="1"/>
</dbReference>
<evidence type="ECO:0000259" key="6">
    <source>
        <dbReference type="Pfam" id="PF03717"/>
    </source>
</evidence>
<keyword evidence="4" id="KW-1133">Transmembrane helix</keyword>
<feature type="transmembrane region" description="Helical" evidence="4">
    <location>
        <begin position="16"/>
        <end position="36"/>
    </location>
</feature>
<comment type="caution">
    <text evidence="7">The sequence shown here is derived from an EMBL/GenBank/DDBJ whole genome shotgun (WGS) entry which is preliminary data.</text>
</comment>
<reference evidence="8" key="1">
    <citation type="submission" date="2018-04" db="EMBL/GenBank/DDBJ databases">
        <authorList>
            <person name="Liu S."/>
            <person name="Wang Z."/>
            <person name="Li J."/>
        </authorList>
    </citation>
    <scope>NUCLEOTIDE SEQUENCE [LARGE SCALE GENOMIC DNA]</scope>
    <source>
        <strain evidence="8">622</strain>
    </source>
</reference>
<dbReference type="GO" id="GO:0008658">
    <property type="term" value="F:penicillin binding"/>
    <property type="evidence" value="ECO:0007669"/>
    <property type="project" value="InterPro"/>
</dbReference>
<dbReference type="AlphaFoldDB" id="A0A2U1TG12"/>
<keyword evidence="4" id="KW-0812">Transmembrane</keyword>
<dbReference type="SUPFAM" id="SSF56519">
    <property type="entry name" value="Penicillin binding protein dimerisation domain"/>
    <property type="match status" value="1"/>
</dbReference>
<evidence type="ECO:0000256" key="2">
    <source>
        <dbReference type="ARBA" id="ARBA00007171"/>
    </source>
</evidence>
<dbReference type="InterPro" id="IPR036138">
    <property type="entry name" value="PBP_dimer_sf"/>
</dbReference>
<accession>A0A2U1TG12</accession>
<dbReference type="GO" id="GO:0071555">
    <property type="term" value="P:cell wall organization"/>
    <property type="evidence" value="ECO:0007669"/>
    <property type="project" value="TreeGrafter"/>
</dbReference>
<feature type="domain" description="Penicillin-binding protein transpeptidase" evidence="5">
    <location>
        <begin position="271"/>
        <end position="576"/>
    </location>
</feature>
<evidence type="ECO:0000313" key="7">
    <source>
        <dbReference type="EMBL" id="PWC07837.1"/>
    </source>
</evidence>
<dbReference type="InterPro" id="IPR012338">
    <property type="entry name" value="Beta-lactam/transpept-like"/>
</dbReference>
<evidence type="ECO:0000256" key="4">
    <source>
        <dbReference type="SAM" id="Phobius"/>
    </source>
</evidence>
<dbReference type="Gene3D" id="3.90.1310.10">
    <property type="entry name" value="Penicillin-binding protein 2a (Domain 2)"/>
    <property type="match status" value="1"/>
</dbReference>
<dbReference type="Pfam" id="PF00905">
    <property type="entry name" value="Transpeptidase"/>
    <property type="match status" value="1"/>
</dbReference>
<dbReference type="SUPFAM" id="SSF56601">
    <property type="entry name" value="beta-lactamase/transpeptidase-like"/>
    <property type="match status" value="1"/>
</dbReference>